<feature type="transmembrane region" description="Helical" evidence="1">
    <location>
        <begin position="272"/>
        <end position="295"/>
    </location>
</feature>
<feature type="transmembrane region" description="Helical" evidence="1">
    <location>
        <begin position="125"/>
        <end position="144"/>
    </location>
</feature>
<feature type="transmembrane region" description="Helical" evidence="1">
    <location>
        <begin position="34"/>
        <end position="53"/>
    </location>
</feature>
<feature type="domain" description="EamA" evidence="2">
    <location>
        <begin position="158"/>
        <end position="287"/>
    </location>
</feature>
<feature type="transmembrane region" description="Helical" evidence="1">
    <location>
        <begin position="218"/>
        <end position="237"/>
    </location>
</feature>
<feature type="transmembrane region" description="Helical" evidence="1">
    <location>
        <begin position="7"/>
        <end position="28"/>
    </location>
</feature>
<dbReference type="InterPro" id="IPR037185">
    <property type="entry name" value="EmrE-like"/>
</dbReference>
<keyword evidence="1" id="KW-0812">Transmembrane</keyword>
<feature type="transmembrane region" description="Helical" evidence="1">
    <location>
        <begin position="92"/>
        <end position="113"/>
    </location>
</feature>
<organism evidence="3 4">
    <name type="scientific">Comamonas squillarum</name>
    <dbReference type="NCBI Taxonomy" id="2977320"/>
    <lineage>
        <taxon>Bacteria</taxon>
        <taxon>Pseudomonadati</taxon>
        <taxon>Pseudomonadota</taxon>
        <taxon>Betaproteobacteria</taxon>
        <taxon>Burkholderiales</taxon>
        <taxon>Comamonadaceae</taxon>
        <taxon>Comamonas</taxon>
    </lineage>
</organism>
<keyword evidence="4" id="KW-1185">Reference proteome</keyword>
<keyword evidence="1" id="KW-1133">Transmembrane helix</keyword>
<sequence>MHTALGIGLVMTFNILQAVSAVFLASFLHRADTIVMLFCVFTIIAITFVVQMVRGGSNRIPKQAWGSLLLLNITTAASWSSFFFAVKYIEPALSSAFINSILPLATLSIEYLFTRRRIASRAEVLTSIALCVAMFITAATIFGGQSGRPDGGVSSYIIGLVMSAICGIAMSITNVASKKLNNEGVQPSQIMAYRFSLLIIASFLLVDKPLLLQQIETMWPAIVFVAVVGNLIPIYCLQLGIQRLKPMTVAFLIGLAPLIFFTVQSFNEELLFSYLSLVCTVLTTAILLAGTYFSIGQKPQPTNTKSALAPAREQSEY</sequence>
<dbReference type="Proteomes" id="UP001058290">
    <property type="component" value="Chromosome"/>
</dbReference>
<feature type="transmembrane region" description="Helical" evidence="1">
    <location>
        <begin position="65"/>
        <end position="86"/>
    </location>
</feature>
<evidence type="ECO:0000313" key="4">
    <source>
        <dbReference type="Proteomes" id="UP001058290"/>
    </source>
</evidence>
<dbReference type="RefSeq" id="WP_260719676.1">
    <property type="nucleotide sequence ID" value="NZ_CP104377.1"/>
</dbReference>
<dbReference type="Pfam" id="PF00892">
    <property type="entry name" value="EamA"/>
    <property type="match status" value="2"/>
</dbReference>
<dbReference type="SUPFAM" id="SSF103481">
    <property type="entry name" value="Multidrug resistance efflux transporter EmrE"/>
    <property type="match status" value="1"/>
</dbReference>
<proteinExistence type="predicted"/>
<protein>
    <recommendedName>
        <fullName evidence="2">EamA domain-containing protein</fullName>
    </recommendedName>
</protein>
<gene>
    <name evidence="3" type="ORF">N4T19_05840</name>
</gene>
<name>A0ABY6A5I3_9BURK</name>
<feature type="transmembrane region" description="Helical" evidence="1">
    <location>
        <begin position="156"/>
        <end position="176"/>
    </location>
</feature>
<accession>A0ABY6A5I3</accession>
<evidence type="ECO:0000256" key="1">
    <source>
        <dbReference type="SAM" id="Phobius"/>
    </source>
</evidence>
<evidence type="ECO:0000313" key="3">
    <source>
        <dbReference type="EMBL" id="UXC19636.1"/>
    </source>
</evidence>
<evidence type="ECO:0000259" key="2">
    <source>
        <dbReference type="Pfam" id="PF00892"/>
    </source>
</evidence>
<feature type="transmembrane region" description="Helical" evidence="1">
    <location>
        <begin position="249"/>
        <end position="266"/>
    </location>
</feature>
<feature type="transmembrane region" description="Helical" evidence="1">
    <location>
        <begin position="188"/>
        <end position="206"/>
    </location>
</feature>
<reference evidence="3" key="1">
    <citation type="submission" date="2022-09" db="EMBL/GenBank/DDBJ databases">
        <title>Bacterial diversity in gut of crayfish and pufferfish.</title>
        <authorList>
            <person name="Huang Y."/>
        </authorList>
    </citation>
    <scope>NUCLEOTIDE SEQUENCE</scope>
    <source>
        <strain evidence="3">PR12</strain>
    </source>
</reference>
<dbReference type="EMBL" id="CP104377">
    <property type="protein sequence ID" value="UXC19636.1"/>
    <property type="molecule type" value="Genomic_DNA"/>
</dbReference>
<dbReference type="InterPro" id="IPR000620">
    <property type="entry name" value="EamA_dom"/>
</dbReference>
<keyword evidence="1" id="KW-0472">Membrane</keyword>
<feature type="domain" description="EamA" evidence="2">
    <location>
        <begin position="5"/>
        <end position="137"/>
    </location>
</feature>